<dbReference type="GO" id="GO:0008080">
    <property type="term" value="F:N-acetyltransferase activity"/>
    <property type="evidence" value="ECO:0007669"/>
    <property type="project" value="InterPro"/>
</dbReference>
<dbReference type="Pfam" id="PF00583">
    <property type="entry name" value="Acetyltransf_1"/>
    <property type="match status" value="1"/>
</dbReference>
<dbReference type="eggNOG" id="COG0454">
    <property type="taxonomic scope" value="Bacteria"/>
</dbReference>
<dbReference type="InterPro" id="IPR016181">
    <property type="entry name" value="Acyl_CoA_acyltransferase"/>
</dbReference>
<dbReference type="CDD" id="cd04301">
    <property type="entry name" value="NAT_SF"/>
    <property type="match status" value="1"/>
</dbReference>
<dbReference type="RefSeq" id="WP_043747585.1">
    <property type="nucleotide sequence ID" value="NZ_AQQX01000003.1"/>
</dbReference>
<comment type="caution">
    <text evidence="3">The sequence shown here is derived from an EMBL/GenBank/DDBJ whole genome shotgun (WGS) entry which is preliminary data.</text>
</comment>
<proteinExistence type="predicted"/>
<dbReference type="Proteomes" id="UP000030004">
    <property type="component" value="Unassembled WGS sequence"/>
</dbReference>
<dbReference type="PANTHER" id="PTHR13947:SF37">
    <property type="entry name" value="LD18367P"/>
    <property type="match status" value="1"/>
</dbReference>
<evidence type="ECO:0000313" key="4">
    <source>
        <dbReference type="Proteomes" id="UP000030004"/>
    </source>
</evidence>
<keyword evidence="4" id="KW-1185">Reference proteome</keyword>
<organism evidence="3 4">
    <name type="scientific">Pseudooceanicola atlanticus</name>
    <dbReference type="NCBI Taxonomy" id="1461694"/>
    <lineage>
        <taxon>Bacteria</taxon>
        <taxon>Pseudomonadati</taxon>
        <taxon>Pseudomonadota</taxon>
        <taxon>Alphaproteobacteria</taxon>
        <taxon>Rhodobacterales</taxon>
        <taxon>Paracoccaceae</taxon>
        <taxon>Pseudooceanicola</taxon>
    </lineage>
</organism>
<dbReference type="InterPro" id="IPR050769">
    <property type="entry name" value="NAT_camello-type"/>
</dbReference>
<evidence type="ECO:0000313" key="3">
    <source>
        <dbReference type="EMBL" id="KGM48824.1"/>
    </source>
</evidence>
<dbReference type="AlphaFoldDB" id="A0A0A0EEK6"/>
<reference evidence="3 4" key="1">
    <citation type="journal article" date="2015" name="Antonie Van Leeuwenhoek">
        <title>Pseudooceanicola atlanticus gen. nov. sp. nov., isolated from surface seawater of the Atlantic Ocean and reclassification of Oceanicola batsensis, Oceanicola marinus, Oceanicola nitratireducens, Oceanicola nanhaiensis, Oceanicola antarcticus and Oceanicola flagellatus, as Pseudooceanicola batsensis comb. nov., Pseudooceanicola marinus comb. nov., Pseudooceanicola nitratireducens comb. nov., Pseudooceanicola nanhaiensis comb. nov., Pseudooceanicola antarcticus comb. nov., and Pseudooceanicola flagellatus comb. nov.</title>
        <authorList>
            <person name="Lai Q."/>
            <person name="Li G."/>
            <person name="Liu X."/>
            <person name="Du Y."/>
            <person name="Sun F."/>
            <person name="Shao Z."/>
        </authorList>
    </citation>
    <scope>NUCLEOTIDE SEQUENCE [LARGE SCALE GENOMIC DNA]</scope>
    <source>
        <strain evidence="3 4">22II-s11g</strain>
    </source>
</reference>
<dbReference type="Gene3D" id="3.40.630.30">
    <property type="match status" value="1"/>
</dbReference>
<keyword evidence="1 3" id="KW-0808">Transferase</keyword>
<dbReference type="PROSITE" id="PS51186">
    <property type="entry name" value="GNAT"/>
    <property type="match status" value="1"/>
</dbReference>
<protein>
    <submittedName>
        <fullName evidence="3">Acetyltransferase</fullName>
    </submittedName>
</protein>
<accession>A0A0A0EEK6</accession>
<dbReference type="PANTHER" id="PTHR13947">
    <property type="entry name" value="GNAT FAMILY N-ACETYLTRANSFERASE"/>
    <property type="match status" value="1"/>
</dbReference>
<sequence length="149" mass="17197">MSVLTIRPAQPLDAGRTGEILGDAMREHDWMPVLHSRAEDIDHMGRMIDLGWVTVADDGRVRGFMAREDDFIHALYVAREMRGYGIGRRLIETAQADCRRLELWTFVANTRARRFYEHLGFVETERTDGTRNEENLPDMRYVWTAEAAG</sequence>
<feature type="domain" description="N-acetyltransferase" evidence="2">
    <location>
        <begin position="4"/>
        <end position="146"/>
    </location>
</feature>
<gene>
    <name evidence="3" type="ORF">ATO9_08925</name>
</gene>
<name>A0A0A0EEK6_9RHOB</name>
<dbReference type="SUPFAM" id="SSF55729">
    <property type="entry name" value="Acyl-CoA N-acyltransferases (Nat)"/>
    <property type="match status" value="1"/>
</dbReference>
<evidence type="ECO:0000259" key="2">
    <source>
        <dbReference type="PROSITE" id="PS51186"/>
    </source>
</evidence>
<dbReference type="STRING" id="1461694.ATO9_08925"/>
<dbReference type="InterPro" id="IPR000182">
    <property type="entry name" value="GNAT_dom"/>
</dbReference>
<dbReference type="EMBL" id="AQQX01000003">
    <property type="protein sequence ID" value="KGM48824.1"/>
    <property type="molecule type" value="Genomic_DNA"/>
</dbReference>
<evidence type="ECO:0000256" key="1">
    <source>
        <dbReference type="ARBA" id="ARBA00022679"/>
    </source>
</evidence>